<dbReference type="Proteomes" id="UP000314981">
    <property type="component" value="Chromosome 9"/>
</dbReference>
<reference evidence="8 9" key="1">
    <citation type="submission" date="2018-11" db="EMBL/GenBank/DDBJ databases">
        <title>Haplotype-resolved cattle genomes.</title>
        <authorList>
            <person name="Low W.Y."/>
            <person name="Tearle R."/>
            <person name="Bickhart D.M."/>
            <person name="Rosen B.D."/>
            <person name="Koren S."/>
            <person name="Rhie A."/>
            <person name="Hiendleder S."/>
            <person name="Phillippy A.M."/>
            <person name="Smith T.P.L."/>
            <person name="Williams J.L."/>
        </authorList>
    </citation>
    <scope>NUCLEOTIDE SEQUENCE [LARGE SCALE GENOMIC DNA]</scope>
</reference>
<dbReference type="AlphaFoldDB" id="A0A4W2DZY8"/>
<evidence type="ECO:0000313" key="8">
    <source>
        <dbReference type="Ensembl" id="ENSBIXP00000032411.1"/>
    </source>
</evidence>
<dbReference type="GO" id="GO:0032991">
    <property type="term" value="C:protein-containing complex"/>
    <property type="evidence" value="ECO:0007669"/>
    <property type="project" value="TreeGrafter"/>
</dbReference>
<evidence type="ECO:0000259" key="7">
    <source>
        <dbReference type="Pfam" id="PF16005"/>
    </source>
</evidence>
<dbReference type="Pfam" id="PF16005">
    <property type="entry name" value="MOEP19"/>
    <property type="match status" value="1"/>
</dbReference>
<reference evidence="8" key="2">
    <citation type="submission" date="2025-08" db="UniProtKB">
        <authorList>
            <consortium name="Ensembl"/>
        </authorList>
    </citation>
    <scope>IDENTIFICATION</scope>
</reference>
<comment type="similarity">
    <text evidence="3">Belongs to the KHDC1 family.</text>
</comment>
<organism evidence="8 9">
    <name type="scientific">Bos indicus x Bos taurus</name>
    <name type="common">Hybrid cattle</name>
    <dbReference type="NCBI Taxonomy" id="30522"/>
    <lineage>
        <taxon>Eukaryota</taxon>
        <taxon>Metazoa</taxon>
        <taxon>Chordata</taxon>
        <taxon>Craniata</taxon>
        <taxon>Vertebrata</taxon>
        <taxon>Euteleostomi</taxon>
        <taxon>Mammalia</taxon>
        <taxon>Eutheria</taxon>
        <taxon>Laurasiatheria</taxon>
        <taxon>Artiodactyla</taxon>
        <taxon>Ruminantia</taxon>
        <taxon>Pecora</taxon>
        <taxon>Bovidae</taxon>
        <taxon>Bovinae</taxon>
        <taxon>Bos</taxon>
    </lineage>
</organism>
<evidence type="ECO:0000256" key="3">
    <source>
        <dbReference type="ARBA" id="ARBA00009081"/>
    </source>
</evidence>
<dbReference type="PANTHER" id="PTHR19447:SF15">
    <property type="entry name" value="KH DOMAIN-CONTAINING PROTEIN 3"/>
    <property type="match status" value="1"/>
</dbReference>
<keyword evidence="5" id="KW-0539">Nucleus</keyword>
<accession>A0A4W2DZY8</accession>
<evidence type="ECO:0000256" key="4">
    <source>
        <dbReference type="ARBA" id="ARBA00022490"/>
    </source>
</evidence>
<dbReference type="GO" id="GO:0003723">
    <property type="term" value="F:RNA binding"/>
    <property type="evidence" value="ECO:0007669"/>
    <property type="project" value="InterPro"/>
</dbReference>
<dbReference type="GO" id="GO:0005737">
    <property type="term" value="C:cytoplasm"/>
    <property type="evidence" value="ECO:0007669"/>
    <property type="project" value="UniProtKB-SubCell"/>
</dbReference>
<evidence type="ECO:0000256" key="5">
    <source>
        <dbReference type="ARBA" id="ARBA00023242"/>
    </source>
</evidence>
<dbReference type="GO" id="GO:0005634">
    <property type="term" value="C:nucleus"/>
    <property type="evidence" value="ECO:0007669"/>
    <property type="project" value="UniProtKB-SubCell"/>
</dbReference>
<feature type="compositionally biased region" description="Polar residues" evidence="6">
    <location>
        <begin position="368"/>
        <end position="395"/>
    </location>
</feature>
<dbReference type="Gene3D" id="3.30.1370.10">
    <property type="entry name" value="K Homology domain, type 1"/>
    <property type="match status" value="1"/>
</dbReference>
<dbReference type="InterPro" id="IPR031952">
    <property type="entry name" value="MOEP19_KH-like"/>
</dbReference>
<dbReference type="InterPro" id="IPR051778">
    <property type="entry name" value="KHDC1"/>
</dbReference>
<dbReference type="STRING" id="30522.A0A4W2DZY8"/>
<evidence type="ECO:0000256" key="1">
    <source>
        <dbReference type="ARBA" id="ARBA00004123"/>
    </source>
</evidence>
<evidence type="ECO:0000256" key="6">
    <source>
        <dbReference type="SAM" id="MobiDB-lite"/>
    </source>
</evidence>
<feature type="compositionally biased region" description="Polar residues" evidence="6">
    <location>
        <begin position="342"/>
        <end position="361"/>
    </location>
</feature>
<protein>
    <recommendedName>
        <fullName evidence="7">KH-like RNA-binding domain-containing protein</fullName>
    </recommendedName>
</protein>
<evidence type="ECO:0000313" key="9">
    <source>
        <dbReference type="Proteomes" id="UP000314981"/>
    </source>
</evidence>
<feature type="compositionally biased region" description="Polar residues" evidence="6">
    <location>
        <begin position="583"/>
        <end position="598"/>
    </location>
</feature>
<feature type="region of interest" description="Disordered" evidence="6">
    <location>
        <begin position="95"/>
        <end position="127"/>
    </location>
</feature>
<evidence type="ECO:0000256" key="2">
    <source>
        <dbReference type="ARBA" id="ARBA00004496"/>
    </source>
</evidence>
<feature type="domain" description="KH-like RNA-binding" evidence="7">
    <location>
        <begin position="197"/>
        <end position="281"/>
    </location>
</feature>
<dbReference type="CDD" id="cd12795">
    <property type="entry name" value="FILIA_N_like"/>
    <property type="match status" value="1"/>
</dbReference>
<dbReference type="OMA" id="AVWRADY"/>
<dbReference type="Ensembl" id="ENSBIXT00000017420.1">
    <property type="protein sequence ID" value="ENSBIXP00000032411.1"/>
    <property type="gene ID" value="ENSBIXG00000014982.1"/>
</dbReference>
<sequence length="598" mass="63699">MDCIVHRILQARILEWVAFPFSRGSSQPRDRTQVSALQTDYLPAGPPGKPPKMHLDLCKYGFAPLKGIVPMWALPSHLWDCPSLSPPLLLPQLLGRGRPRGAQGRGRLKRRSGASPRAAEPAGSSSSCECLRRGLRANKAAGWGGAGQRPKKCGRAGCSCAVWRADYSMASPKRFPTLVQLEQREGTLFEVLGNLTKRPYWFHSEYLKSPKAVHLEAWLVEAIFGRGGEHIPHVECVSQTLLHVHQWDPDGEAEILIFGRPYYQQDVSKMIMNLADYHRQLRARSSEKAPAREAATQWSPDAVQEAGTQRSPDAVQEAGTQRSPDAVQEAGTQRSPDAVQEAGTQRSPSANQQAAIQLSSGKVRETGTQRSPSAIQQAATQSSPEKVQETGTQRSPGAAREAATQRSPGAAREAATQRSPGAAREAATQRSPGAAREAATQRSPGAAREAATQRSPGAAREAATQRSPGAAREAATQRSPGAAREAATQRSPGAAREAATQRSPGAAREAATQRSPGAAREAATQRSPGAAREAATQRSPGAAREAATQRSPGAAREAATQRSPGAAREAATQRSPGAAREAGTQSFLEVTQDPDTSF</sequence>
<reference evidence="8" key="3">
    <citation type="submission" date="2025-09" db="UniProtKB">
        <authorList>
            <consortium name="Ensembl"/>
        </authorList>
    </citation>
    <scope>IDENTIFICATION</scope>
</reference>
<dbReference type="PANTHER" id="PTHR19447">
    <property type="entry name" value="OOCYTE-EXPRESSED PROTEIN HOMOLOG-RELATED"/>
    <property type="match status" value="1"/>
</dbReference>
<keyword evidence="9" id="KW-1185">Reference proteome</keyword>
<dbReference type="InterPro" id="IPR036612">
    <property type="entry name" value="KH_dom_type_1_sf"/>
</dbReference>
<feature type="region of interest" description="Disordered" evidence="6">
    <location>
        <begin position="285"/>
        <end position="598"/>
    </location>
</feature>
<name>A0A4W2DZY8_BOBOX</name>
<comment type="subcellular location">
    <subcellularLocation>
        <location evidence="2">Cytoplasm</location>
    </subcellularLocation>
    <subcellularLocation>
        <location evidence="1">Nucleus</location>
    </subcellularLocation>
</comment>
<proteinExistence type="inferred from homology"/>
<keyword evidence="4" id="KW-0963">Cytoplasm</keyword>